<feature type="signal peptide" evidence="1">
    <location>
        <begin position="1"/>
        <end position="23"/>
    </location>
</feature>
<keyword evidence="4" id="KW-1185">Reference proteome</keyword>
<dbReference type="Pfam" id="PF13088">
    <property type="entry name" value="BNR_2"/>
    <property type="match status" value="1"/>
</dbReference>
<accession>A0A517PK09</accession>
<feature type="domain" description="Sialidase" evidence="2">
    <location>
        <begin position="61"/>
        <end position="335"/>
    </location>
</feature>
<name>A0A517PK09_9PLAN</name>
<dbReference type="InterPro" id="IPR011040">
    <property type="entry name" value="Sialidase"/>
</dbReference>
<dbReference type="AlphaFoldDB" id="A0A517PK09"/>
<protein>
    <submittedName>
        <fullName evidence="3">BNR/Asp-box repeat protein</fullName>
    </submittedName>
</protein>
<proteinExistence type="predicted"/>
<evidence type="ECO:0000313" key="4">
    <source>
        <dbReference type="Proteomes" id="UP000320421"/>
    </source>
</evidence>
<reference evidence="3 4" key="1">
    <citation type="submission" date="2019-02" db="EMBL/GenBank/DDBJ databases">
        <title>Deep-cultivation of Planctomycetes and their phenomic and genomic characterization uncovers novel biology.</title>
        <authorList>
            <person name="Wiegand S."/>
            <person name="Jogler M."/>
            <person name="Boedeker C."/>
            <person name="Pinto D."/>
            <person name="Vollmers J."/>
            <person name="Rivas-Marin E."/>
            <person name="Kohn T."/>
            <person name="Peeters S.H."/>
            <person name="Heuer A."/>
            <person name="Rast P."/>
            <person name="Oberbeckmann S."/>
            <person name="Bunk B."/>
            <person name="Jeske O."/>
            <person name="Meyerdierks A."/>
            <person name="Storesund J.E."/>
            <person name="Kallscheuer N."/>
            <person name="Luecker S."/>
            <person name="Lage O.M."/>
            <person name="Pohl T."/>
            <person name="Merkel B.J."/>
            <person name="Hornburger P."/>
            <person name="Mueller R.-W."/>
            <person name="Bruemmer F."/>
            <person name="Labrenz M."/>
            <person name="Spormann A.M."/>
            <person name="Op den Camp H."/>
            <person name="Overmann J."/>
            <person name="Amann R."/>
            <person name="Jetten M.S.M."/>
            <person name="Mascher T."/>
            <person name="Medema M.H."/>
            <person name="Devos D.P."/>
            <person name="Kaster A.-K."/>
            <person name="Ovreas L."/>
            <person name="Rohde M."/>
            <person name="Galperin M.Y."/>
            <person name="Jogler C."/>
        </authorList>
    </citation>
    <scope>NUCLEOTIDE SEQUENCE [LARGE SCALE GENOMIC DNA]</scope>
    <source>
        <strain evidence="3 4">HG66A1</strain>
    </source>
</reference>
<dbReference type="OrthoDB" id="7294637at2"/>
<dbReference type="SUPFAM" id="SSF50939">
    <property type="entry name" value="Sialidases"/>
    <property type="match status" value="1"/>
</dbReference>
<evidence type="ECO:0000313" key="3">
    <source>
        <dbReference type="EMBL" id="QDT19710.1"/>
    </source>
</evidence>
<sequence length="356" mass="40342" precursor="true">MQLRPTIPLLLTGLLLSLSSAKAEEWNHPQTSKLPHKHLGPFIRLTDGNILAPDTKQSLISEDEGKTWQATPLYAEPEKFHTSNERALIQTRKGTILLVCMNLAERKFNWNDKLGGPQSDCYLPVYVIRSTDNGKTWLTPQILQDHGWCGAVRSMIQTKSGRIIVVVSQSIANPGRHVSHTYYSDDEGETWKHSNMIDLGGSGDHDGAMEGTIVELKDGRIYQLIRTKFGRFWEAFSEDEGASWRTIRPSEIPASSSPAILQRLESGRIVMLWNRFRDPQKRTGRREELSLAFSDDDCQSWSKPTVIARDLTPPGQKRENRVSYPYVFEAHPGDLWVTTMQGPVRLKFKEADFLSP</sequence>
<keyword evidence="1" id="KW-0732">Signal</keyword>
<dbReference type="Gene3D" id="2.120.10.10">
    <property type="match status" value="1"/>
</dbReference>
<feature type="chain" id="PRO_5021751304" evidence="1">
    <location>
        <begin position="24"/>
        <end position="356"/>
    </location>
</feature>
<dbReference type="PANTHER" id="PTHR43752:SF2">
    <property type="entry name" value="BNR_ASP-BOX REPEAT FAMILY PROTEIN"/>
    <property type="match status" value="1"/>
</dbReference>
<dbReference type="Proteomes" id="UP000320421">
    <property type="component" value="Chromosome"/>
</dbReference>
<evidence type="ECO:0000259" key="2">
    <source>
        <dbReference type="Pfam" id="PF13088"/>
    </source>
</evidence>
<dbReference type="CDD" id="cd15482">
    <property type="entry name" value="Sialidase_non-viral"/>
    <property type="match status" value="1"/>
</dbReference>
<dbReference type="RefSeq" id="WP_145181507.1">
    <property type="nucleotide sequence ID" value="NZ_CP036266.1"/>
</dbReference>
<dbReference type="EMBL" id="CP036266">
    <property type="protein sequence ID" value="QDT19710.1"/>
    <property type="molecule type" value="Genomic_DNA"/>
</dbReference>
<organism evidence="3 4">
    <name type="scientific">Gimesia chilikensis</name>
    <dbReference type="NCBI Taxonomy" id="2605989"/>
    <lineage>
        <taxon>Bacteria</taxon>
        <taxon>Pseudomonadati</taxon>
        <taxon>Planctomycetota</taxon>
        <taxon>Planctomycetia</taxon>
        <taxon>Planctomycetales</taxon>
        <taxon>Planctomycetaceae</taxon>
        <taxon>Gimesia</taxon>
    </lineage>
</organism>
<dbReference type="PANTHER" id="PTHR43752">
    <property type="entry name" value="BNR/ASP-BOX REPEAT FAMILY PROTEIN"/>
    <property type="match status" value="1"/>
</dbReference>
<gene>
    <name evidence="3" type="ORF">HG66A1_14780</name>
</gene>
<evidence type="ECO:0000256" key="1">
    <source>
        <dbReference type="SAM" id="SignalP"/>
    </source>
</evidence>
<dbReference type="InterPro" id="IPR036278">
    <property type="entry name" value="Sialidase_sf"/>
</dbReference>